<dbReference type="STRING" id="1537102.L1LF02"/>
<dbReference type="KEGG" id="beq:BEWA_038970"/>
<organism evidence="1 2">
    <name type="scientific">Theileria equi strain WA</name>
    <dbReference type="NCBI Taxonomy" id="1537102"/>
    <lineage>
        <taxon>Eukaryota</taxon>
        <taxon>Sar</taxon>
        <taxon>Alveolata</taxon>
        <taxon>Apicomplexa</taxon>
        <taxon>Aconoidasida</taxon>
        <taxon>Piroplasmida</taxon>
        <taxon>Theileriidae</taxon>
        <taxon>Theileria</taxon>
    </lineage>
</organism>
<dbReference type="GeneID" id="15803223"/>
<dbReference type="Proteomes" id="UP000031512">
    <property type="component" value="Unassembled WGS sequence"/>
</dbReference>
<dbReference type="EMBL" id="ACOU01000002">
    <property type="protein sequence ID" value="EKX73859.1"/>
    <property type="molecule type" value="Genomic_DNA"/>
</dbReference>
<keyword evidence="2" id="KW-1185">Reference proteome</keyword>
<evidence type="ECO:0000313" key="2">
    <source>
        <dbReference type="Proteomes" id="UP000031512"/>
    </source>
</evidence>
<protein>
    <submittedName>
        <fullName evidence="1">Uncharacterized protein</fullName>
    </submittedName>
</protein>
<dbReference type="AlphaFoldDB" id="L1LF02"/>
<gene>
    <name evidence="1" type="ORF">BEWA_038970</name>
</gene>
<comment type="caution">
    <text evidence="1">The sequence shown here is derived from an EMBL/GenBank/DDBJ whole genome shotgun (WGS) entry which is preliminary data.</text>
</comment>
<dbReference type="VEuPathDB" id="PiroplasmaDB:BEWA_038970"/>
<name>L1LF02_THEEQ</name>
<reference evidence="1 2" key="1">
    <citation type="journal article" date="2012" name="BMC Genomics">
        <title>Comparative genomic analysis and phylogenetic position of Theileria equi.</title>
        <authorList>
            <person name="Kappmeyer L.S."/>
            <person name="Thiagarajan M."/>
            <person name="Herndon D.R."/>
            <person name="Ramsay J.D."/>
            <person name="Caler E."/>
            <person name="Djikeng A."/>
            <person name="Gillespie J.J."/>
            <person name="Lau A.O."/>
            <person name="Roalson E.H."/>
            <person name="Silva J.C."/>
            <person name="Silva M.G."/>
            <person name="Suarez C.E."/>
            <person name="Ueti M.W."/>
            <person name="Nene V.M."/>
            <person name="Mealey R.H."/>
            <person name="Knowles D.P."/>
            <person name="Brayton K.A."/>
        </authorList>
    </citation>
    <scope>NUCLEOTIDE SEQUENCE [LARGE SCALE GENOMIC DNA]</scope>
    <source>
        <strain evidence="1 2">WA</strain>
    </source>
</reference>
<sequence length="132" mass="14788">MQRDGGSGDIFLENHYAKLFQGRWASLYESLKKPVNTIALIPPFYSDVPDQQEAVEVGGIVEQMEGTGALNEDPSLAFLPTVLPWCYRVADGTAHNVPNLLVNKTIFDANGYISRLNDNVYYLGMKMFDQRV</sequence>
<evidence type="ECO:0000313" key="1">
    <source>
        <dbReference type="EMBL" id="EKX73859.1"/>
    </source>
</evidence>
<accession>L1LF02</accession>
<proteinExistence type="predicted"/>
<dbReference type="RefSeq" id="XP_004833311.1">
    <property type="nucleotide sequence ID" value="XM_004833254.1"/>
</dbReference>